<name>A0A0A9A969_ARUDO</name>
<protein>
    <submittedName>
        <fullName evidence="2">Uncharacterized protein</fullName>
    </submittedName>
</protein>
<evidence type="ECO:0000256" key="1">
    <source>
        <dbReference type="SAM" id="MobiDB-lite"/>
    </source>
</evidence>
<organism evidence="2">
    <name type="scientific">Arundo donax</name>
    <name type="common">Giant reed</name>
    <name type="synonym">Donax arundinaceus</name>
    <dbReference type="NCBI Taxonomy" id="35708"/>
    <lineage>
        <taxon>Eukaryota</taxon>
        <taxon>Viridiplantae</taxon>
        <taxon>Streptophyta</taxon>
        <taxon>Embryophyta</taxon>
        <taxon>Tracheophyta</taxon>
        <taxon>Spermatophyta</taxon>
        <taxon>Magnoliopsida</taxon>
        <taxon>Liliopsida</taxon>
        <taxon>Poales</taxon>
        <taxon>Poaceae</taxon>
        <taxon>PACMAD clade</taxon>
        <taxon>Arundinoideae</taxon>
        <taxon>Arundineae</taxon>
        <taxon>Arundo</taxon>
    </lineage>
</organism>
<accession>A0A0A9A969</accession>
<reference evidence="2" key="1">
    <citation type="submission" date="2014-09" db="EMBL/GenBank/DDBJ databases">
        <authorList>
            <person name="Magalhaes I.L.F."/>
            <person name="Oliveira U."/>
            <person name="Santos F.R."/>
            <person name="Vidigal T.H.D.A."/>
            <person name="Brescovit A.D."/>
            <person name="Santos A.J."/>
        </authorList>
    </citation>
    <scope>NUCLEOTIDE SEQUENCE</scope>
    <source>
        <tissue evidence="2">Shoot tissue taken approximately 20 cm above the soil surface</tissue>
    </source>
</reference>
<proteinExistence type="predicted"/>
<dbReference type="AlphaFoldDB" id="A0A0A9A969"/>
<dbReference type="EMBL" id="GBRH01252350">
    <property type="protein sequence ID" value="JAD45545.1"/>
    <property type="molecule type" value="Transcribed_RNA"/>
</dbReference>
<evidence type="ECO:0000313" key="2">
    <source>
        <dbReference type="EMBL" id="JAD45545.1"/>
    </source>
</evidence>
<sequence>MSGVTEDCQLLWDKVPSMAFSDLPPESPPSLHHRFQLMPVSSSIRKAARVEVLIRSRLFSSDEYWCRIHGHRPTPSGAISKPGKPALARAAEAQDMDRHRGRGVAVSAGTSS</sequence>
<feature type="region of interest" description="Disordered" evidence="1">
    <location>
        <begin position="75"/>
        <end position="112"/>
    </location>
</feature>
<reference evidence="2" key="2">
    <citation type="journal article" date="2015" name="Data Brief">
        <title>Shoot transcriptome of the giant reed, Arundo donax.</title>
        <authorList>
            <person name="Barrero R.A."/>
            <person name="Guerrero F.D."/>
            <person name="Moolhuijzen P."/>
            <person name="Goolsby J.A."/>
            <person name="Tidwell J."/>
            <person name="Bellgard S.E."/>
            <person name="Bellgard M.I."/>
        </authorList>
    </citation>
    <scope>NUCLEOTIDE SEQUENCE</scope>
    <source>
        <tissue evidence="2">Shoot tissue taken approximately 20 cm above the soil surface</tissue>
    </source>
</reference>